<dbReference type="SUPFAM" id="SSF53448">
    <property type="entry name" value="Nucleotide-diphospho-sugar transferases"/>
    <property type="match status" value="1"/>
</dbReference>
<dbReference type="PANTHER" id="PTHR22916">
    <property type="entry name" value="GLYCOSYLTRANSFERASE"/>
    <property type="match status" value="1"/>
</dbReference>
<dbReference type="Gene3D" id="3.90.550.10">
    <property type="entry name" value="Spore Coat Polysaccharide Biosynthesis Protein SpsA, Chain A"/>
    <property type="match status" value="1"/>
</dbReference>
<dbReference type="EMBL" id="PSZM01000043">
    <property type="protein sequence ID" value="PQL90998.1"/>
    <property type="molecule type" value="Genomic_DNA"/>
</dbReference>
<keyword evidence="3" id="KW-1185">Reference proteome</keyword>
<dbReference type="GO" id="GO:0016758">
    <property type="term" value="F:hexosyltransferase activity"/>
    <property type="evidence" value="ECO:0007669"/>
    <property type="project" value="UniProtKB-ARBA"/>
</dbReference>
<accession>A0A2S8A8V6</accession>
<feature type="domain" description="Glycosyltransferase 2-like" evidence="1">
    <location>
        <begin position="7"/>
        <end position="131"/>
    </location>
</feature>
<dbReference type="OrthoDB" id="199095at2"/>
<dbReference type="Proteomes" id="UP000238042">
    <property type="component" value="Unassembled WGS sequence"/>
</dbReference>
<dbReference type="Pfam" id="PF00535">
    <property type="entry name" value="Glycos_transf_2"/>
    <property type="match status" value="1"/>
</dbReference>
<dbReference type="InterPro" id="IPR001173">
    <property type="entry name" value="Glyco_trans_2-like"/>
</dbReference>
<reference evidence="2 3" key="1">
    <citation type="submission" date="2018-02" db="EMBL/GenBank/DDBJ databases">
        <title>Genome sequences of Apibacter spp., gut symbionts of Asian honey bees.</title>
        <authorList>
            <person name="Kwong W.K."/>
            <person name="Steele M.I."/>
            <person name="Moran N.A."/>
        </authorList>
    </citation>
    <scope>NUCLEOTIDE SEQUENCE [LARGE SCALE GENOMIC DNA]</scope>
    <source>
        <strain evidence="3">wkB301</strain>
    </source>
</reference>
<sequence length="297" mass="35162">MPHPLVSISMITYGHENFIRQAIEGVLMQKCNFTFELIISNDHSDDNTDKIIKEYLIKNTNIKYFYQTKNLGVIPNFLFTLNQAQGKYIAICEGDDYWTDPLKLQKQVDFIDKNPNFSIVFHQIQVMENKILTDEIYPPLKKIKDVSSIEDLSQYNYIPTLSVLFRNPYVYPDYFIKSYIGDYPLHLYNAEKGKIKCIPEVMGVYRKGVGIWSTKADLNRDKKMFQSLQVISHYYKNNPVIFKNLYLQQKYYLYTYLVKSVKNGKSMISVLSKDEIFKNISFIYKLFFYIKFLLKKR</sequence>
<evidence type="ECO:0000313" key="3">
    <source>
        <dbReference type="Proteomes" id="UP000238042"/>
    </source>
</evidence>
<protein>
    <recommendedName>
        <fullName evidence="1">Glycosyltransferase 2-like domain-containing protein</fullName>
    </recommendedName>
</protein>
<dbReference type="AlphaFoldDB" id="A0A2S8A8V6"/>
<dbReference type="RefSeq" id="WP_105247270.1">
    <property type="nucleotide sequence ID" value="NZ_PSZM01000043.1"/>
</dbReference>
<evidence type="ECO:0000259" key="1">
    <source>
        <dbReference type="Pfam" id="PF00535"/>
    </source>
</evidence>
<name>A0A2S8A8V6_9FLAO</name>
<dbReference type="PANTHER" id="PTHR22916:SF3">
    <property type="entry name" value="UDP-GLCNAC:BETAGAL BETA-1,3-N-ACETYLGLUCOSAMINYLTRANSFERASE-LIKE PROTEIN 1"/>
    <property type="match status" value="1"/>
</dbReference>
<organism evidence="2 3">
    <name type="scientific">Apibacter adventoris</name>
    <dbReference type="NCBI Taxonomy" id="1679466"/>
    <lineage>
        <taxon>Bacteria</taxon>
        <taxon>Pseudomonadati</taxon>
        <taxon>Bacteroidota</taxon>
        <taxon>Flavobacteriia</taxon>
        <taxon>Flavobacteriales</taxon>
        <taxon>Weeksellaceae</taxon>
        <taxon>Apibacter</taxon>
    </lineage>
</organism>
<gene>
    <name evidence="2" type="ORF">C4S77_09065</name>
</gene>
<comment type="caution">
    <text evidence="2">The sequence shown here is derived from an EMBL/GenBank/DDBJ whole genome shotgun (WGS) entry which is preliminary data.</text>
</comment>
<dbReference type="InterPro" id="IPR029044">
    <property type="entry name" value="Nucleotide-diphossugar_trans"/>
</dbReference>
<evidence type="ECO:0000313" key="2">
    <source>
        <dbReference type="EMBL" id="PQL90998.1"/>
    </source>
</evidence>
<proteinExistence type="predicted"/>